<dbReference type="EMBL" id="CP036280">
    <property type="protein sequence ID" value="QDU72648.1"/>
    <property type="molecule type" value="Genomic_DNA"/>
</dbReference>
<keyword evidence="6" id="KW-0862">Zinc</keyword>
<dbReference type="Pfam" id="PF00596">
    <property type="entry name" value="Aldolase_II"/>
    <property type="match status" value="1"/>
</dbReference>
<dbReference type="Gene3D" id="3.40.225.10">
    <property type="entry name" value="Class II aldolase/adducin N-terminal domain"/>
    <property type="match status" value="1"/>
</dbReference>
<keyword evidence="11" id="KW-1185">Reference proteome</keyword>
<dbReference type="GO" id="GO:0046872">
    <property type="term" value="F:metal ion binding"/>
    <property type="evidence" value="ECO:0007669"/>
    <property type="project" value="UniProtKB-KW"/>
</dbReference>
<evidence type="ECO:0000256" key="7">
    <source>
        <dbReference type="ARBA" id="ARBA00023235"/>
    </source>
</evidence>
<evidence type="ECO:0000256" key="2">
    <source>
        <dbReference type="ARBA" id="ARBA00001947"/>
    </source>
</evidence>
<dbReference type="InterPro" id="IPR050197">
    <property type="entry name" value="Aldolase_class_II_sugar_metab"/>
</dbReference>
<comment type="cofactor">
    <cofactor evidence="2">
        <name>Zn(2+)</name>
        <dbReference type="ChEBI" id="CHEBI:29105"/>
    </cofactor>
</comment>
<sequence>MLEQLREQVCKANKRLVTENLVTLTWGNVSGISEDRKDIVIKPSGVPYDELTPEQMVIVSIDGQVIDSPLRPSSDTPTHLEIYRHFPNANGIAHTHSRYATIFAQARRSIRCTGTTHADHFRGDIPVTRALTPHEVESGYEHETGRLIVETFRENQLDPHCLPAILLAGHAPFVWGPCPDRAMDNSVALEAIAEMALHLELLAPNAPGLEAHILAKHQSRKHGPDAYYGQTNTP</sequence>
<name>A0A518C099_9BACT</name>
<evidence type="ECO:0000256" key="5">
    <source>
        <dbReference type="ARBA" id="ARBA00022723"/>
    </source>
</evidence>
<feature type="domain" description="Class II aldolase/adducin N-terminal" evidence="9">
    <location>
        <begin position="7"/>
        <end position="197"/>
    </location>
</feature>
<dbReference type="Proteomes" id="UP000320386">
    <property type="component" value="Chromosome"/>
</dbReference>
<evidence type="ECO:0000313" key="11">
    <source>
        <dbReference type="Proteomes" id="UP000320386"/>
    </source>
</evidence>
<comment type="similarity">
    <text evidence="3">Belongs to the aldolase class II family. AraD/FucA subfamily.</text>
</comment>
<dbReference type="OrthoDB" id="9786287at2"/>
<accession>A0A518C099</accession>
<proteinExistence type="inferred from homology"/>
<protein>
    <recommendedName>
        <fullName evidence="4">L-ribulose-5-phosphate 4-epimerase</fullName>
        <ecNumber evidence="4">5.1.3.4</ecNumber>
    </recommendedName>
</protein>
<dbReference type="GO" id="GO:0008742">
    <property type="term" value="F:L-ribulose-phosphate 4-epimerase activity"/>
    <property type="evidence" value="ECO:0007669"/>
    <property type="project" value="UniProtKB-EC"/>
</dbReference>
<keyword evidence="7 10" id="KW-0413">Isomerase</keyword>
<evidence type="ECO:0000256" key="1">
    <source>
        <dbReference type="ARBA" id="ARBA00001726"/>
    </source>
</evidence>
<evidence type="ECO:0000256" key="4">
    <source>
        <dbReference type="ARBA" id="ARBA00013186"/>
    </source>
</evidence>
<evidence type="ECO:0000313" key="10">
    <source>
        <dbReference type="EMBL" id="QDU72648.1"/>
    </source>
</evidence>
<dbReference type="AlphaFoldDB" id="A0A518C099"/>
<keyword evidence="8" id="KW-0119">Carbohydrate metabolism</keyword>
<dbReference type="PANTHER" id="PTHR22789:SF8">
    <property type="entry name" value="L-RIBULOSE-5-PHOSPHATE 4-EPIMERASE SGBE"/>
    <property type="match status" value="1"/>
</dbReference>
<keyword evidence="5" id="KW-0479">Metal-binding</keyword>
<evidence type="ECO:0000256" key="3">
    <source>
        <dbReference type="ARBA" id="ARBA00010037"/>
    </source>
</evidence>
<dbReference type="InterPro" id="IPR001303">
    <property type="entry name" value="Aldolase_II/adducin_N"/>
</dbReference>
<dbReference type="RefSeq" id="WP_145446816.1">
    <property type="nucleotide sequence ID" value="NZ_CP036280.1"/>
</dbReference>
<dbReference type="KEGG" id="mcad:Pan265_25200"/>
<dbReference type="GO" id="GO:0016832">
    <property type="term" value="F:aldehyde-lyase activity"/>
    <property type="evidence" value="ECO:0007669"/>
    <property type="project" value="TreeGrafter"/>
</dbReference>
<gene>
    <name evidence="10" type="primary">araD_2</name>
    <name evidence="10" type="ORF">Pan265_25200</name>
</gene>
<dbReference type="SUPFAM" id="SSF53639">
    <property type="entry name" value="AraD/HMP-PK domain-like"/>
    <property type="match status" value="1"/>
</dbReference>
<dbReference type="PANTHER" id="PTHR22789">
    <property type="entry name" value="FUCULOSE PHOSPHATE ALDOLASE"/>
    <property type="match status" value="1"/>
</dbReference>
<evidence type="ECO:0000259" key="9">
    <source>
        <dbReference type="SMART" id="SM01007"/>
    </source>
</evidence>
<dbReference type="SMART" id="SM01007">
    <property type="entry name" value="Aldolase_II"/>
    <property type="match status" value="1"/>
</dbReference>
<dbReference type="EC" id="5.1.3.4" evidence="4"/>
<evidence type="ECO:0000256" key="6">
    <source>
        <dbReference type="ARBA" id="ARBA00022833"/>
    </source>
</evidence>
<dbReference type="GO" id="GO:0005829">
    <property type="term" value="C:cytosol"/>
    <property type="evidence" value="ECO:0007669"/>
    <property type="project" value="TreeGrafter"/>
</dbReference>
<comment type="catalytic activity">
    <reaction evidence="1">
        <text>L-ribulose 5-phosphate = D-xylulose 5-phosphate</text>
        <dbReference type="Rhea" id="RHEA:22368"/>
        <dbReference type="ChEBI" id="CHEBI:57737"/>
        <dbReference type="ChEBI" id="CHEBI:58226"/>
        <dbReference type="EC" id="5.1.3.4"/>
    </reaction>
</comment>
<dbReference type="NCBIfam" id="NF006047">
    <property type="entry name" value="PRK08193.1"/>
    <property type="match status" value="1"/>
</dbReference>
<organism evidence="10 11">
    <name type="scientific">Mucisphaera calidilacus</name>
    <dbReference type="NCBI Taxonomy" id="2527982"/>
    <lineage>
        <taxon>Bacteria</taxon>
        <taxon>Pseudomonadati</taxon>
        <taxon>Planctomycetota</taxon>
        <taxon>Phycisphaerae</taxon>
        <taxon>Phycisphaerales</taxon>
        <taxon>Phycisphaeraceae</taxon>
        <taxon>Mucisphaera</taxon>
    </lineage>
</organism>
<reference evidence="10 11" key="1">
    <citation type="submission" date="2019-02" db="EMBL/GenBank/DDBJ databases">
        <title>Deep-cultivation of Planctomycetes and their phenomic and genomic characterization uncovers novel biology.</title>
        <authorList>
            <person name="Wiegand S."/>
            <person name="Jogler M."/>
            <person name="Boedeker C."/>
            <person name="Pinto D."/>
            <person name="Vollmers J."/>
            <person name="Rivas-Marin E."/>
            <person name="Kohn T."/>
            <person name="Peeters S.H."/>
            <person name="Heuer A."/>
            <person name="Rast P."/>
            <person name="Oberbeckmann S."/>
            <person name="Bunk B."/>
            <person name="Jeske O."/>
            <person name="Meyerdierks A."/>
            <person name="Storesund J.E."/>
            <person name="Kallscheuer N."/>
            <person name="Luecker S."/>
            <person name="Lage O.M."/>
            <person name="Pohl T."/>
            <person name="Merkel B.J."/>
            <person name="Hornburger P."/>
            <person name="Mueller R.-W."/>
            <person name="Bruemmer F."/>
            <person name="Labrenz M."/>
            <person name="Spormann A.M."/>
            <person name="Op den Camp H."/>
            <person name="Overmann J."/>
            <person name="Amann R."/>
            <person name="Jetten M.S.M."/>
            <person name="Mascher T."/>
            <person name="Medema M.H."/>
            <person name="Devos D.P."/>
            <person name="Kaster A.-K."/>
            <person name="Ovreas L."/>
            <person name="Rohde M."/>
            <person name="Galperin M.Y."/>
            <person name="Jogler C."/>
        </authorList>
    </citation>
    <scope>NUCLEOTIDE SEQUENCE [LARGE SCALE GENOMIC DNA]</scope>
    <source>
        <strain evidence="10 11">Pan265</strain>
    </source>
</reference>
<evidence type="ECO:0000256" key="8">
    <source>
        <dbReference type="ARBA" id="ARBA00023277"/>
    </source>
</evidence>
<dbReference type="InterPro" id="IPR036409">
    <property type="entry name" value="Aldolase_II/adducin_N_sf"/>
</dbReference>
<dbReference type="FunFam" id="3.40.225.10:FF:000001">
    <property type="entry name" value="L-ribulose-5-phosphate 4-epimerase UlaF"/>
    <property type="match status" value="1"/>
</dbReference>
<dbReference type="GO" id="GO:0019323">
    <property type="term" value="P:pentose catabolic process"/>
    <property type="evidence" value="ECO:0007669"/>
    <property type="project" value="TreeGrafter"/>
</dbReference>